<comment type="caution">
    <text evidence="5">The sequence shown here is derived from an EMBL/GenBank/DDBJ whole genome shotgun (WGS) entry which is preliminary data.</text>
</comment>
<evidence type="ECO:0000256" key="3">
    <source>
        <dbReference type="ARBA" id="ARBA00023163"/>
    </source>
</evidence>
<evidence type="ECO:0000259" key="4">
    <source>
        <dbReference type="SMART" id="SM00380"/>
    </source>
</evidence>
<dbReference type="InterPro" id="IPR003615">
    <property type="entry name" value="HNH_nuc"/>
</dbReference>
<dbReference type="EMBL" id="JAAKZH010000003">
    <property type="protein sequence ID" value="NGO63943.1"/>
    <property type="molecule type" value="Genomic_DNA"/>
</dbReference>
<organism evidence="5 6">
    <name type="scientific">Rhizobium daejeonense</name>
    <dbReference type="NCBI Taxonomy" id="240521"/>
    <lineage>
        <taxon>Bacteria</taxon>
        <taxon>Pseudomonadati</taxon>
        <taxon>Pseudomonadota</taxon>
        <taxon>Alphaproteobacteria</taxon>
        <taxon>Hyphomicrobiales</taxon>
        <taxon>Rhizobiaceae</taxon>
        <taxon>Rhizobium/Agrobacterium group</taxon>
        <taxon>Rhizobium</taxon>
    </lineage>
</organism>
<evidence type="ECO:0000256" key="2">
    <source>
        <dbReference type="ARBA" id="ARBA00023125"/>
    </source>
</evidence>
<keyword evidence="3" id="KW-0804">Transcription</keyword>
<name>A0A6M1RYY1_9HYPH</name>
<dbReference type="Gene3D" id="3.90.75.20">
    <property type="match status" value="1"/>
</dbReference>
<dbReference type="SUPFAM" id="SSF54171">
    <property type="entry name" value="DNA-binding domain"/>
    <property type="match status" value="1"/>
</dbReference>
<dbReference type="InterPro" id="IPR016177">
    <property type="entry name" value="DNA-bd_dom_sf"/>
</dbReference>
<dbReference type="SMART" id="SM00380">
    <property type="entry name" value="AP2"/>
    <property type="match status" value="1"/>
</dbReference>
<dbReference type="InterPro" id="IPR044925">
    <property type="entry name" value="His-Me_finger_sf"/>
</dbReference>
<dbReference type="GO" id="GO:0003700">
    <property type="term" value="F:DNA-binding transcription factor activity"/>
    <property type="evidence" value="ECO:0007669"/>
    <property type="project" value="InterPro"/>
</dbReference>
<evidence type="ECO:0000313" key="6">
    <source>
        <dbReference type="Proteomes" id="UP000477849"/>
    </source>
</evidence>
<keyword evidence="6" id="KW-1185">Reference proteome</keyword>
<dbReference type="RefSeq" id="WP_163898902.1">
    <property type="nucleotide sequence ID" value="NZ_CP048427.1"/>
</dbReference>
<reference evidence="5 6" key="1">
    <citation type="submission" date="2020-02" db="EMBL/GenBank/DDBJ databases">
        <title>Genome sequence of the type strain CCBAU10050 of Rhizobium daejeonense.</title>
        <authorList>
            <person name="Gao J."/>
            <person name="Sun J."/>
        </authorList>
    </citation>
    <scope>NUCLEOTIDE SEQUENCE [LARGE SCALE GENOMIC DNA]</scope>
    <source>
        <strain evidence="5 6">CCBAU10050</strain>
    </source>
</reference>
<feature type="domain" description="AP2/ERF" evidence="4">
    <location>
        <begin position="108"/>
        <end position="160"/>
    </location>
</feature>
<dbReference type="GO" id="GO:0003677">
    <property type="term" value="F:DNA binding"/>
    <property type="evidence" value="ECO:0007669"/>
    <property type="project" value="UniProtKB-KW"/>
</dbReference>
<gene>
    <name evidence="5" type="ORF">G6N76_09680</name>
</gene>
<keyword evidence="1" id="KW-0805">Transcription regulation</keyword>
<keyword evidence="2" id="KW-0238">DNA-binding</keyword>
<dbReference type="Gene3D" id="3.30.730.10">
    <property type="entry name" value="AP2/ERF domain"/>
    <property type="match status" value="1"/>
</dbReference>
<evidence type="ECO:0000313" key="5">
    <source>
        <dbReference type="EMBL" id="NGO63943.1"/>
    </source>
</evidence>
<dbReference type="AlphaFoldDB" id="A0A6M1RYY1"/>
<dbReference type="Pfam" id="PF13392">
    <property type="entry name" value="HNH_3"/>
    <property type="match status" value="1"/>
</dbReference>
<accession>A0A6M1RYY1</accession>
<protein>
    <recommendedName>
        <fullName evidence="4">AP2/ERF domain-containing protein</fullName>
    </recommendedName>
</protein>
<evidence type="ECO:0000256" key="1">
    <source>
        <dbReference type="ARBA" id="ARBA00023015"/>
    </source>
</evidence>
<sequence>MGKITQDDLMAVLHYNPETGIFTRLARAGKHAPGSIAGTIDDDGYVRITIAGNKYRAQRLAFLYMTGSFPSGEVDHEDRVRTNNAWANLREATTQQNAANRGTTAKSGYKGVEQTKTGYVARIKYNGVRQYLGTFPTADGAHAAYVSAANDLYGEFARAA</sequence>
<dbReference type="Proteomes" id="UP000477849">
    <property type="component" value="Unassembled WGS sequence"/>
</dbReference>
<dbReference type="InterPro" id="IPR036955">
    <property type="entry name" value="AP2/ERF_dom_sf"/>
</dbReference>
<dbReference type="InterPro" id="IPR001471">
    <property type="entry name" value="AP2/ERF_dom"/>
</dbReference>
<dbReference type="SUPFAM" id="SSF54060">
    <property type="entry name" value="His-Me finger endonucleases"/>
    <property type="match status" value="1"/>
</dbReference>
<proteinExistence type="predicted"/>